<dbReference type="OrthoDB" id="9815120at2"/>
<evidence type="ECO:0000313" key="6">
    <source>
        <dbReference type="Proteomes" id="UP000292686"/>
    </source>
</evidence>
<organism evidence="5 6">
    <name type="scientific">Agromyces atrinae</name>
    <dbReference type="NCBI Taxonomy" id="592376"/>
    <lineage>
        <taxon>Bacteria</taxon>
        <taxon>Bacillati</taxon>
        <taxon>Actinomycetota</taxon>
        <taxon>Actinomycetes</taxon>
        <taxon>Micrococcales</taxon>
        <taxon>Microbacteriaceae</taxon>
        <taxon>Agromyces</taxon>
    </lineage>
</organism>
<sequence>MRSQKIAASAVVVSAVSVQIGAALGATLFPLLGPAGVVALRQAVSAVVLIGIARPTPRTLVSSAARPALLLGITLIVMNLSLYAAVERIGLGLAVTLEFLGPLTLALLGSRRRSDLACAALAGLGVVLLTGSVWGIDLLGVLLGLTAGAAWAGYIVFSQRAGKSLPGIQGTAIASIVAALVTAPFLVIALLGVSPSELAHVALIGLAVGTLSSALPYSLDLLVLRVIRRQTFGVLQSIHPAAAALAGLVILGQALTLTQIIGLTLVSVSNVIVVLRGTPPPEKAPPPPLAPLGTPGAPA</sequence>
<feature type="transmembrane region" description="Helical" evidence="2">
    <location>
        <begin position="198"/>
        <end position="219"/>
    </location>
</feature>
<evidence type="ECO:0000313" key="7">
    <source>
        <dbReference type="Proteomes" id="UP000581087"/>
    </source>
</evidence>
<comment type="caution">
    <text evidence="5">The sequence shown here is derived from an EMBL/GenBank/DDBJ whole genome shotgun (WGS) entry which is preliminary data.</text>
</comment>
<protein>
    <submittedName>
        <fullName evidence="5">EamA family transporter</fullName>
    </submittedName>
    <submittedName>
        <fullName evidence="4">Inner membrane transporter RhtA</fullName>
    </submittedName>
</protein>
<name>A0A4Q2M6C9_9MICO</name>
<dbReference type="InterPro" id="IPR000620">
    <property type="entry name" value="EamA_dom"/>
</dbReference>
<dbReference type="EMBL" id="JACCBI010000001">
    <property type="protein sequence ID" value="NYD65638.1"/>
    <property type="molecule type" value="Genomic_DNA"/>
</dbReference>
<feature type="transmembrane region" description="Helical" evidence="2">
    <location>
        <begin position="89"/>
        <end position="109"/>
    </location>
</feature>
<feature type="transmembrane region" description="Helical" evidence="2">
    <location>
        <begin position="35"/>
        <end position="53"/>
    </location>
</feature>
<feature type="transmembrane region" description="Helical" evidence="2">
    <location>
        <begin position="116"/>
        <end position="134"/>
    </location>
</feature>
<dbReference type="InterPro" id="IPR037185">
    <property type="entry name" value="EmrE-like"/>
</dbReference>
<dbReference type="Proteomes" id="UP000581087">
    <property type="component" value="Unassembled WGS sequence"/>
</dbReference>
<gene>
    <name evidence="4" type="ORF">BJ972_000157</name>
    <name evidence="5" type="ORF">ESP50_14615</name>
</gene>
<keyword evidence="2" id="KW-1133">Transmembrane helix</keyword>
<evidence type="ECO:0000313" key="5">
    <source>
        <dbReference type="EMBL" id="RXZ85441.1"/>
    </source>
</evidence>
<comment type="similarity">
    <text evidence="1">Belongs to the EamA transporter family.</text>
</comment>
<proteinExistence type="inferred from homology"/>
<keyword evidence="2" id="KW-0472">Membrane</keyword>
<dbReference type="RefSeq" id="WP_129176483.1">
    <property type="nucleotide sequence ID" value="NZ_JACCBI010000001.1"/>
</dbReference>
<evidence type="ECO:0000256" key="2">
    <source>
        <dbReference type="SAM" id="Phobius"/>
    </source>
</evidence>
<dbReference type="GO" id="GO:0016020">
    <property type="term" value="C:membrane"/>
    <property type="evidence" value="ECO:0007669"/>
    <property type="project" value="InterPro"/>
</dbReference>
<keyword evidence="2" id="KW-0812">Transmembrane</keyword>
<dbReference type="Proteomes" id="UP000292686">
    <property type="component" value="Unassembled WGS sequence"/>
</dbReference>
<dbReference type="Pfam" id="PF00892">
    <property type="entry name" value="EamA"/>
    <property type="match status" value="1"/>
</dbReference>
<feature type="transmembrane region" description="Helical" evidence="2">
    <location>
        <begin position="65"/>
        <end position="83"/>
    </location>
</feature>
<accession>A0A4Q2M6C9</accession>
<feature type="transmembrane region" description="Helical" evidence="2">
    <location>
        <begin position="140"/>
        <end position="158"/>
    </location>
</feature>
<feature type="domain" description="EamA" evidence="3">
    <location>
        <begin position="139"/>
        <end position="274"/>
    </location>
</feature>
<keyword evidence="6" id="KW-1185">Reference proteome</keyword>
<dbReference type="EMBL" id="SDPM01000009">
    <property type="protein sequence ID" value="RXZ85441.1"/>
    <property type="molecule type" value="Genomic_DNA"/>
</dbReference>
<reference evidence="4 7" key="2">
    <citation type="submission" date="2020-07" db="EMBL/GenBank/DDBJ databases">
        <title>Sequencing the genomes of 1000 actinobacteria strains.</title>
        <authorList>
            <person name="Klenk H.-P."/>
        </authorList>
    </citation>
    <scope>NUCLEOTIDE SEQUENCE [LARGE SCALE GENOMIC DNA]</scope>
    <source>
        <strain evidence="4 7">DSM 23870</strain>
    </source>
</reference>
<feature type="transmembrane region" description="Helical" evidence="2">
    <location>
        <begin position="170"/>
        <end position="192"/>
    </location>
</feature>
<evidence type="ECO:0000313" key="4">
    <source>
        <dbReference type="EMBL" id="NYD65638.1"/>
    </source>
</evidence>
<dbReference type="AlphaFoldDB" id="A0A4Q2M6C9"/>
<evidence type="ECO:0000256" key="1">
    <source>
        <dbReference type="ARBA" id="ARBA00007362"/>
    </source>
</evidence>
<dbReference type="SUPFAM" id="SSF103481">
    <property type="entry name" value="Multidrug resistance efflux transporter EmrE"/>
    <property type="match status" value="2"/>
</dbReference>
<reference evidence="5 6" key="1">
    <citation type="submission" date="2019-01" db="EMBL/GenBank/DDBJ databases">
        <title>Agromyces.</title>
        <authorList>
            <person name="Li J."/>
        </authorList>
    </citation>
    <scope>NUCLEOTIDE SEQUENCE [LARGE SCALE GENOMIC DNA]</scope>
    <source>
        <strain evidence="5 6">DSM 23870</strain>
    </source>
</reference>
<evidence type="ECO:0000259" key="3">
    <source>
        <dbReference type="Pfam" id="PF00892"/>
    </source>
</evidence>